<dbReference type="InterPro" id="IPR014719">
    <property type="entry name" value="Ribosomal_bL12_C/ClpS-like"/>
</dbReference>
<reference evidence="2 3" key="1">
    <citation type="submission" date="2018-01" db="EMBL/GenBank/DDBJ databases">
        <authorList>
            <person name="Gaut B.S."/>
            <person name="Morton B.R."/>
            <person name="Clegg M.T."/>
            <person name="Duvall M.R."/>
        </authorList>
    </citation>
    <scope>NUCLEOTIDE SEQUENCE [LARGE SCALE GENOMIC DNA]</scope>
    <source>
        <strain evidence="2 3">HR-AV</strain>
    </source>
</reference>
<dbReference type="Pfam" id="PF02617">
    <property type="entry name" value="ClpS"/>
    <property type="match status" value="1"/>
</dbReference>
<proteinExistence type="predicted"/>
<name>A0A2S5A9K1_9SPHI</name>
<evidence type="ECO:0000313" key="2">
    <source>
        <dbReference type="EMBL" id="POY39196.1"/>
    </source>
</evidence>
<protein>
    <submittedName>
        <fullName evidence="2">Clp protease ClpS</fullName>
    </submittedName>
</protein>
<comment type="caution">
    <text evidence="2">The sequence shown here is derived from an EMBL/GenBank/DDBJ whole genome shotgun (WGS) entry which is preliminary data.</text>
</comment>
<dbReference type="Gene3D" id="3.30.1390.10">
    <property type="match status" value="1"/>
</dbReference>
<dbReference type="InterPro" id="IPR003769">
    <property type="entry name" value="ClpS_core"/>
</dbReference>
<keyword evidence="2" id="KW-0645">Protease</keyword>
<dbReference type="Proteomes" id="UP000236893">
    <property type="component" value="Unassembled WGS sequence"/>
</dbReference>
<evidence type="ECO:0000259" key="1">
    <source>
        <dbReference type="Pfam" id="PF02617"/>
    </source>
</evidence>
<dbReference type="EMBL" id="PQVF01000001">
    <property type="protein sequence ID" value="POY39196.1"/>
    <property type="molecule type" value="Genomic_DNA"/>
</dbReference>
<evidence type="ECO:0000313" key="3">
    <source>
        <dbReference type="Proteomes" id="UP000236893"/>
    </source>
</evidence>
<sequence length="94" mass="10897">MMSTVIETEILEEVEVATEVGEPVKLVLWNDDFNTFEHVIACLIKYIKKTYDEAEAIAWVVHTRGKYILLEGSRRNLVEYYNILKFKGLTVSLD</sequence>
<dbReference type="SUPFAM" id="SSF54736">
    <property type="entry name" value="ClpS-like"/>
    <property type="match status" value="1"/>
</dbReference>
<organism evidence="2 3">
    <name type="scientific">Solitalea longa</name>
    <dbReference type="NCBI Taxonomy" id="2079460"/>
    <lineage>
        <taxon>Bacteria</taxon>
        <taxon>Pseudomonadati</taxon>
        <taxon>Bacteroidota</taxon>
        <taxon>Sphingobacteriia</taxon>
        <taxon>Sphingobacteriales</taxon>
        <taxon>Sphingobacteriaceae</taxon>
        <taxon>Solitalea</taxon>
    </lineage>
</organism>
<dbReference type="GO" id="GO:0006508">
    <property type="term" value="P:proteolysis"/>
    <property type="evidence" value="ECO:0007669"/>
    <property type="project" value="UniProtKB-KW"/>
</dbReference>
<keyword evidence="3" id="KW-1185">Reference proteome</keyword>
<dbReference type="AlphaFoldDB" id="A0A2S5A9K1"/>
<accession>A0A2S5A9K1</accession>
<dbReference type="GO" id="GO:0030163">
    <property type="term" value="P:protein catabolic process"/>
    <property type="evidence" value="ECO:0007669"/>
    <property type="project" value="InterPro"/>
</dbReference>
<feature type="domain" description="Adaptor protein ClpS core" evidence="1">
    <location>
        <begin position="23"/>
        <end position="84"/>
    </location>
</feature>
<gene>
    <name evidence="2" type="ORF">C3K47_01485</name>
</gene>
<keyword evidence="2" id="KW-0378">Hydrolase</keyword>
<dbReference type="GO" id="GO:0008233">
    <property type="term" value="F:peptidase activity"/>
    <property type="evidence" value="ECO:0007669"/>
    <property type="project" value="UniProtKB-KW"/>
</dbReference>
<dbReference type="OrthoDB" id="598046at2"/>